<sequence length="305" mass="31744">MRPRQGPIAGSPCVLFVLSSIKKRPPGARPPQHWTCPRACRHRFLPSLQFPVVPVVPVVHPKVWGAPYNASLCPALLGAKYRAPITAKLAHHPPSVSPALCAVAKTRQGSNAARVRSLGLMLVACFSHTPPPLLAAGPSPRSLQRLQKRASSCCTNPAASLQPALHTALSPNSGCSGSGHVGSVLALVLAWDTASVPFLSWAAVWFETRLESRDGHSHRARAGMASPPAKRGKARPVTAASRLRDNKEQSGGDDHLPTAEAAAAAAAAGSPSRAPAGCIVHAAGLALLSATICMLSLSTAHCVVR</sequence>
<reference evidence="4" key="1">
    <citation type="submission" date="2010-07" db="EMBL/GenBank/DDBJ databases">
        <title>The genome sequence of Gaeumannomyces graminis var. tritici strain R3-111a-1.</title>
        <authorList>
            <consortium name="The Broad Institute Genome Sequencing Platform"/>
            <person name="Ma L.-J."/>
            <person name="Dead R."/>
            <person name="Young S."/>
            <person name="Zeng Q."/>
            <person name="Koehrsen M."/>
            <person name="Alvarado L."/>
            <person name="Berlin A."/>
            <person name="Chapman S.B."/>
            <person name="Chen Z."/>
            <person name="Freedman E."/>
            <person name="Gellesch M."/>
            <person name="Goldberg J."/>
            <person name="Griggs A."/>
            <person name="Gujja S."/>
            <person name="Heilman E.R."/>
            <person name="Heiman D."/>
            <person name="Hepburn T."/>
            <person name="Howarth C."/>
            <person name="Jen D."/>
            <person name="Larson L."/>
            <person name="Mehta T."/>
            <person name="Neiman D."/>
            <person name="Pearson M."/>
            <person name="Roberts A."/>
            <person name="Saif S."/>
            <person name="Shea T."/>
            <person name="Shenoy N."/>
            <person name="Sisk P."/>
            <person name="Stolte C."/>
            <person name="Sykes S."/>
            <person name="Walk T."/>
            <person name="White J."/>
            <person name="Yandava C."/>
            <person name="Haas B."/>
            <person name="Nusbaum C."/>
            <person name="Birren B."/>
        </authorList>
    </citation>
    <scope>NUCLEOTIDE SEQUENCE [LARGE SCALE GENOMIC DNA]</scope>
    <source>
        <strain evidence="4">R3-111a-1</strain>
    </source>
</reference>
<dbReference type="EMBL" id="GL385395">
    <property type="protein sequence ID" value="EJT80404.1"/>
    <property type="molecule type" value="Genomic_DNA"/>
</dbReference>
<reference evidence="2" key="3">
    <citation type="submission" date="2010-09" db="EMBL/GenBank/DDBJ databases">
        <title>Annotation of Gaeumannomyces graminis var. tritici R3-111a-1.</title>
        <authorList>
            <consortium name="The Broad Institute Genome Sequencing Platform"/>
            <person name="Ma L.-J."/>
            <person name="Dead R."/>
            <person name="Young S.K."/>
            <person name="Zeng Q."/>
            <person name="Gargeya S."/>
            <person name="Fitzgerald M."/>
            <person name="Haas B."/>
            <person name="Abouelleil A."/>
            <person name="Alvarado L."/>
            <person name="Arachchi H.M."/>
            <person name="Berlin A."/>
            <person name="Brown A."/>
            <person name="Chapman S.B."/>
            <person name="Chen Z."/>
            <person name="Dunbar C."/>
            <person name="Freedman E."/>
            <person name="Gearin G."/>
            <person name="Gellesch M."/>
            <person name="Goldberg J."/>
            <person name="Griggs A."/>
            <person name="Gujja S."/>
            <person name="Heiman D."/>
            <person name="Howarth C."/>
            <person name="Larson L."/>
            <person name="Lui A."/>
            <person name="MacDonald P.J.P."/>
            <person name="Mehta T."/>
            <person name="Montmayeur A."/>
            <person name="Murphy C."/>
            <person name="Neiman D."/>
            <person name="Pearson M."/>
            <person name="Priest M."/>
            <person name="Roberts A."/>
            <person name="Saif S."/>
            <person name="Shea T."/>
            <person name="Shenoy N."/>
            <person name="Sisk P."/>
            <person name="Stolte C."/>
            <person name="Sykes S."/>
            <person name="Yandava C."/>
            <person name="Wortman J."/>
            <person name="Nusbaum C."/>
            <person name="Birren B."/>
        </authorList>
    </citation>
    <scope>NUCLEOTIDE SEQUENCE</scope>
    <source>
        <strain evidence="2">R3-111a-1</strain>
    </source>
</reference>
<dbReference type="VEuPathDB" id="FungiDB:GGTG_00403"/>
<dbReference type="GeneID" id="20340861"/>
<reference evidence="3" key="5">
    <citation type="submission" date="2018-04" db="UniProtKB">
        <authorList>
            <consortium name="EnsemblFungi"/>
        </authorList>
    </citation>
    <scope>IDENTIFICATION</scope>
    <source>
        <strain evidence="3">R3-111a-1</strain>
    </source>
</reference>
<name>J3NGL4_GAET3</name>
<protein>
    <submittedName>
        <fullName evidence="2 3">Uncharacterized protein</fullName>
    </submittedName>
</protein>
<feature type="compositionally biased region" description="Basic and acidic residues" evidence="1">
    <location>
        <begin position="242"/>
        <end position="255"/>
    </location>
</feature>
<proteinExistence type="predicted"/>
<gene>
    <name evidence="3" type="primary">20340861</name>
    <name evidence="2" type="ORF">GGTG_00403</name>
</gene>
<reference evidence="2" key="2">
    <citation type="submission" date="2010-07" db="EMBL/GenBank/DDBJ databases">
        <authorList>
            <consortium name="The Broad Institute Genome Sequencing Platform"/>
            <consortium name="Broad Institute Genome Sequencing Center for Infectious Disease"/>
            <person name="Ma L.-J."/>
            <person name="Dead R."/>
            <person name="Young S."/>
            <person name="Zeng Q."/>
            <person name="Koehrsen M."/>
            <person name="Alvarado L."/>
            <person name="Berlin A."/>
            <person name="Chapman S.B."/>
            <person name="Chen Z."/>
            <person name="Freedman E."/>
            <person name="Gellesch M."/>
            <person name="Goldberg J."/>
            <person name="Griggs A."/>
            <person name="Gujja S."/>
            <person name="Heilman E.R."/>
            <person name="Heiman D."/>
            <person name="Hepburn T."/>
            <person name="Howarth C."/>
            <person name="Jen D."/>
            <person name="Larson L."/>
            <person name="Mehta T."/>
            <person name="Neiman D."/>
            <person name="Pearson M."/>
            <person name="Roberts A."/>
            <person name="Saif S."/>
            <person name="Shea T."/>
            <person name="Shenoy N."/>
            <person name="Sisk P."/>
            <person name="Stolte C."/>
            <person name="Sykes S."/>
            <person name="Walk T."/>
            <person name="White J."/>
            <person name="Yandava C."/>
            <person name="Haas B."/>
            <person name="Nusbaum C."/>
            <person name="Birren B."/>
        </authorList>
    </citation>
    <scope>NUCLEOTIDE SEQUENCE</scope>
    <source>
        <strain evidence="2">R3-111a-1</strain>
    </source>
</reference>
<evidence type="ECO:0000313" key="4">
    <source>
        <dbReference type="Proteomes" id="UP000006039"/>
    </source>
</evidence>
<keyword evidence="4" id="KW-1185">Reference proteome</keyword>
<dbReference type="Proteomes" id="UP000006039">
    <property type="component" value="Unassembled WGS sequence"/>
</dbReference>
<organism evidence="2">
    <name type="scientific">Gaeumannomyces tritici (strain R3-111a-1)</name>
    <name type="common">Wheat and barley take-all root rot fungus</name>
    <name type="synonym">Gaeumannomyces graminis var. tritici</name>
    <dbReference type="NCBI Taxonomy" id="644352"/>
    <lineage>
        <taxon>Eukaryota</taxon>
        <taxon>Fungi</taxon>
        <taxon>Dikarya</taxon>
        <taxon>Ascomycota</taxon>
        <taxon>Pezizomycotina</taxon>
        <taxon>Sordariomycetes</taxon>
        <taxon>Sordariomycetidae</taxon>
        <taxon>Magnaporthales</taxon>
        <taxon>Magnaporthaceae</taxon>
        <taxon>Gaeumannomyces</taxon>
    </lineage>
</organism>
<dbReference type="HOGENOM" id="CLU_912287_0_0_1"/>
<evidence type="ECO:0000313" key="2">
    <source>
        <dbReference type="EMBL" id="EJT80404.1"/>
    </source>
</evidence>
<accession>J3NGL4</accession>
<evidence type="ECO:0000256" key="1">
    <source>
        <dbReference type="SAM" id="MobiDB-lite"/>
    </source>
</evidence>
<dbReference type="AlphaFoldDB" id="J3NGL4"/>
<evidence type="ECO:0000313" key="3">
    <source>
        <dbReference type="EnsemblFungi" id="EJT80404"/>
    </source>
</evidence>
<feature type="region of interest" description="Disordered" evidence="1">
    <location>
        <begin position="215"/>
        <end position="255"/>
    </location>
</feature>
<dbReference type="EnsemblFungi" id="EJT80404">
    <property type="protein sequence ID" value="EJT80404"/>
    <property type="gene ID" value="GGTG_00403"/>
</dbReference>
<reference evidence="3" key="4">
    <citation type="journal article" date="2015" name="G3 (Bethesda)">
        <title>Genome sequences of three phytopathogenic species of the Magnaporthaceae family of fungi.</title>
        <authorList>
            <person name="Okagaki L.H."/>
            <person name="Nunes C.C."/>
            <person name="Sailsbery J."/>
            <person name="Clay B."/>
            <person name="Brown D."/>
            <person name="John T."/>
            <person name="Oh Y."/>
            <person name="Young N."/>
            <person name="Fitzgerald M."/>
            <person name="Haas B.J."/>
            <person name="Zeng Q."/>
            <person name="Young S."/>
            <person name="Adiconis X."/>
            <person name="Fan L."/>
            <person name="Levin J.Z."/>
            <person name="Mitchell T.K."/>
            <person name="Okubara P.A."/>
            <person name="Farman M.L."/>
            <person name="Kohn L.M."/>
            <person name="Birren B."/>
            <person name="Ma L.-J."/>
            <person name="Dean R.A."/>
        </authorList>
    </citation>
    <scope>NUCLEOTIDE SEQUENCE</scope>
    <source>
        <strain evidence="3">R3-111a-1</strain>
    </source>
</reference>
<dbReference type="RefSeq" id="XP_009216413.1">
    <property type="nucleotide sequence ID" value="XM_009218149.1"/>
</dbReference>